<dbReference type="EMBL" id="JAYMYQ010000003">
    <property type="protein sequence ID" value="KAK7344701.1"/>
    <property type="molecule type" value="Genomic_DNA"/>
</dbReference>
<organism evidence="1 2">
    <name type="scientific">Canavalia gladiata</name>
    <name type="common">Sword bean</name>
    <name type="synonym">Dolichos gladiatus</name>
    <dbReference type="NCBI Taxonomy" id="3824"/>
    <lineage>
        <taxon>Eukaryota</taxon>
        <taxon>Viridiplantae</taxon>
        <taxon>Streptophyta</taxon>
        <taxon>Embryophyta</taxon>
        <taxon>Tracheophyta</taxon>
        <taxon>Spermatophyta</taxon>
        <taxon>Magnoliopsida</taxon>
        <taxon>eudicotyledons</taxon>
        <taxon>Gunneridae</taxon>
        <taxon>Pentapetalae</taxon>
        <taxon>rosids</taxon>
        <taxon>fabids</taxon>
        <taxon>Fabales</taxon>
        <taxon>Fabaceae</taxon>
        <taxon>Papilionoideae</taxon>
        <taxon>50 kb inversion clade</taxon>
        <taxon>NPAAA clade</taxon>
        <taxon>indigoferoid/millettioid clade</taxon>
        <taxon>Phaseoleae</taxon>
        <taxon>Canavalia</taxon>
    </lineage>
</organism>
<evidence type="ECO:0000313" key="2">
    <source>
        <dbReference type="Proteomes" id="UP001367508"/>
    </source>
</evidence>
<accession>A0AAN9LYX5</accession>
<evidence type="ECO:0000313" key="1">
    <source>
        <dbReference type="EMBL" id="KAK7344701.1"/>
    </source>
</evidence>
<dbReference type="AlphaFoldDB" id="A0AAN9LYX5"/>
<comment type="caution">
    <text evidence="1">The sequence shown here is derived from an EMBL/GenBank/DDBJ whole genome shotgun (WGS) entry which is preliminary data.</text>
</comment>
<name>A0AAN9LYX5_CANGL</name>
<gene>
    <name evidence="1" type="ORF">VNO77_14641</name>
</gene>
<proteinExistence type="predicted"/>
<sequence>MVLVEMHNENIKKIFDFMKSFLILDIHLDCEAKIAKFVGTLNSIRHIFGISIFFNATPAFSNTVLSRVRLDFPDLEIVCVKKIIGWDHFMLSSEAFIKDSKLVIFVERFEDMMAVPIQVVPSKDYITDAYSFQILFNTQSEIENLTPGSLQAEGVNARHVYTLVTPNSSRAPAPGLNRYPHPKPFYYTLAKIKARPGIVFFRFLCSEVSTGISASLPCPSLTRDWLNEKGSTKS</sequence>
<dbReference type="Proteomes" id="UP001367508">
    <property type="component" value="Unassembled WGS sequence"/>
</dbReference>
<reference evidence="1 2" key="1">
    <citation type="submission" date="2024-01" db="EMBL/GenBank/DDBJ databases">
        <title>The genomes of 5 underutilized Papilionoideae crops provide insights into root nodulation and disease resistanc.</title>
        <authorList>
            <person name="Jiang F."/>
        </authorList>
    </citation>
    <scope>NUCLEOTIDE SEQUENCE [LARGE SCALE GENOMIC DNA]</scope>
    <source>
        <strain evidence="1">LVBAO_FW01</strain>
        <tissue evidence="1">Leaves</tissue>
    </source>
</reference>
<keyword evidence="2" id="KW-1185">Reference proteome</keyword>
<protein>
    <submittedName>
        <fullName evidence="1">Uncharacterized protein</fullName>
    </submittedName>
</protein>